<dbReference type="InterPro" id="IPR036095">
    <property type="entry name" value="PTS_EIIB-like_sf"/>
</dbReference>
<dbReference type="Gene3D" id="3.40.50.2300">
    <property type="match status" value="1"/>
</dbReference>
<dbReference type="InterPro" id="IPR013011">
    <property type="entry name" value="PTS_EIIB_2"/>
</dbReference>
<dbReference type="PROSITE" id="PS51099">
    <property type="entry name" value="PTS_EIIB_TYPE_2"/>
    <property type="match status" value="1"/>
</dbReference>
<evidence type="ECO:0000259" key="2">
    <source>
        <dbReference type="PROSITE" id="PS51099"/>
    </source>
</evidence>
<evidence type="ECO:0000313" key="3">
    <source>
        <dbReference type="EMBL" id="MCR2045147.1"/>
    </source>
</evidence>
<dbReference type="Proteomes" id="UP001142078">
    <property type="component" value="Unassembled WGS sequence"/>
</dbReference>
<organism evidence="3 4">
    <name type="scientific">Anaerosalibacter massiliensis</name>
    <dbReference type="NCBI Taxonomy" id="1347392"/>
    <lineage>
        <taxon>Bacteria</taxon>
        <taxon>Bacillati</taxon>
        <taxon>Bacillota</taxon>
        <taxon>Tissierellia</taxon>
        <taxon>Tissierellales</taxon>
        <taxon>Sporanaerobacteraceae</taxon>
        <taxon>Anaerosalibacter</taxon>
    </lineage>
</organism>
<proteinExistence type="predicted"/>
<name>A0A9X2ML47_9FIRM</name>
<keyword evidence="4" id="KW-1185">Reference proteome</keyword>
<dbReference type="OrthoDB" id="6505030at2"/>
<dbReference type="RefSeq" id="WP_042679657.1">
    <property type="nucleotide sequence ID" value="NZ_CABKTM010000014.1"/>
</dbReference>
<dbReference type="AlphaFoldDB" id="A0A9X2ML47"/>
<feature type="domain" description="PTS EIIB type-2" evidence="2">
    <location>
        <begin position="4"/>
        <end position="96"/>
    </location>
</feature>
<evidence type="ECO:0000313" key="4">
    <source>
        <dbReference type="Proteomes" id="UP001142078"/>
    </source>
</evidence>
<comment type="caution">
    <text evidence="3">The sequence shown here is derived from an EMBL/GenBank/DDBJ whole genome shotgun (WGS) entry which is preliminary data.</text>
</comment>
<dbReference type="Pfam" id="PF02302">
    <property type="entry name" value="PTS_IIB"/>
    <property type="match status" value="1"/>
</dbReference>
<protein>
    <submittedName>
        <fullName evidence="3">PTS sugar transporter subunit IIB</fullName>
    </submittedName>
</protein>
<keyword evidence="3" id="KW-0762">Sugar transport</keyword>
<keyword evidence="3" id="KW-0813">Transport</keyword>
<dbReference type="InterPro" id="IPR003501">
    <property type="entry name" value="PTS_EIIB_2/3"/>
</dbReference>
<evidence type="ECO:0000256" key="1">
    <source>
        <dbReference type="ARBA" id="ARBA00022679"/>
    </source>
</evidence>
<sequence>MAKKKILVACGSGIATSTVVANKVKELLNSKGVDAHIQQCKAAEVPSLIDGFDLLVTTTPIGDVGNVPVVRTISFISGIGIEKDIELIIEKLGLEK</sequence>
<dbReference type="CDD" id="cd05566">
    <property type="entry name" value="PTS_IIB_galactitol"/>
    <property type="match status" value="1"/>
</dbReference>
<dbReference type="EMBL" id="JANJZL010000012">
    <property type="protein sequence ID" value="MCR2045147.1"/>
    <property type="molecule type" value="Genomic_DNA"/>
</dbReference>
<dbReference type="SUPFAM" id="SSF52794">
    <property type="entry name" value="PTS system IIB component-like"/>
    <property type="match status" value="1"/>
</dbReference>
<keyword evidence="1" id="KW-0808">Transferase</keyword>
<reference evidence="3" key="1">
    <citation type="submission" date="2022-07" db="EMBL/GenBank/DDBJ databases">
        <title>Enhanced cultured diversity of the mouse gut microbiota enables custom-made synthetic communities.</title>
        <authorList>
            <person name="Afrizal A."/>
        </authorList>
    </citation>
    <scope>NUCLEOTIDE SEQUENCE</scope>
    <source>
        <strain evidence="3">DSM 29482</strain>
    </source>
</reference>
<dbReference type="GO" id="GO:0009401">
    <property type="term" value="P:phosphoenolpyruvate-dependent sugar phosphotransferase system"/>
    <property type="evidence" value="ECO:0007669"/>
    <property type="project" value="InterPro"/>
</dbReference>
<dbReference type="GO" id="GO:0008982">
    <property type="term" value="F:protein-N(PI)-phosphohistidine-sugar phosphotransferase activity"/>
    <property type="evidence" value="ECO:0007669"/>
    <property type="project" value="InterPro"/>
</dbReference>
<accession>A0A9X2ML47</accession>
<gene>
    <name evidence="3" type="ORF">NSA23_13640</name>
</gene>